<dbReference type="OrthoDB" id="4611853at2"/>
<keyword evidence="4" id="KW-1185">Reference proteome</keyword>
<organism evidence="3 4">
    <name type="scientific">Pseudomonas cavernae</name>
    <dbReference type="NCBI Taxonomy" id="2320867"/>
    <lineage>
        <taxon>Bacteria</taxon>
        <taxon>Pseudomonadati</taxon>
        <taxon>Pseudomonadota</taxon>
        <taxon>Gammaproteobacteria</taxon>
        <taxon>Pseudomonadales</taxon>
        <taxon>Pseudomonadaceae</taxon>
        <taxon>Pseudomonas</taxon>
    </lineage>
</organism>
<dbReference type="KEGG" id="pcav:D3880_13425"/>
<dbReference type="EMBL" id="CP032419">
    <property type="protein sequence ID" value="AYC33289.1"/>
    <property type="molecule type" value="Genomic_DNA"/>
</dbReference>
<protein>
    <submittedName>
        <fullName evidence="3">Glycosyltransferase family 1 protein</fullName>
    </submittedName>
</protein>
<feature type="domain" description="Glycosyltransferase subfamily 4-like N-terminal" evidence="2">
    <location>
        <begin position="22"/>
        <end position="171"/>
    </location>
</feature>
<name>A0A385Z213_9PSED</name>
<dbReference type="SUPFAM" id="SSF53756">
    <property type="entry name" value="UDP-Glycosyltransferase/glycogen phosphorylase"/>
    <property type="match status" value="1"/>
</dbReference>
<proteinExistence type="predicted"/>
<feature type="domain" description="Glycosyl transferase family 1" evidence="1">
    <location>
        <begin position="194"/>
        <end position="362"/>
    </location>
</feature>
<keyword evidence="3" id="KW-0808">Transferase</keyword>
<reference evidence="4" key="1">
    <citation type="submission" date="2018-09" db="EMBL/GenBank/DDBJ databases">
        <authorList>
            <person name="Zhu H."/>
        </authorList>
    </citation>
    <scope>NUCLEOTIDE SEQUENCE [LARGE SCALE GENOMIC DNA]</scope>
    <source>
        <strain evidence="4">K2W31S-8</strain>
    </source>
</reference>
<dbReference type="CDD" id="cd03808">
    <property type="entry name" value="GT4_CapM-like"/>
    <property type="match status" value="1"/>
</dbReference>
<gene>
    <name evidence="3" type="ORF">D3880_13425</name>
</gene>
<dbReference type="InterPro" id="IPR001296">
    <property type="entry name" value="Glyco_trans_1"/>
</dbReference>
<accession>A0A385Z213</accession>
<dbReference type="PANTHER" id="PTHR45947">
    <property type="entry name" value="SULFOQUINOVOSYL TRANSFERASE SQD2"/>
    <property type="match status" value="1"/>
</dbReference>
<dbReference type="AlphaFoldDB" id="A0A385Z213"/>
<evidence type="ECO:0000313" key="3">
    <source>
        <dbReference type="EMBL" id="AYC33289.1"/>
    </source>
</evidence>
<sequence>MNGLRIARVSTVKFFIFTQLRTQLDAIKESGADLTVVSSAEDDLSADAYDLDEMSFVEVNISRSISPLSDLKALYALVKLFNERRFDIVHSTTPKAGLLCAIAGKMSGVSVRLHTFTGQPWVTMSGVKKHILKWCDKVIGRLNTRCYTDSFSQKQFLVDNGIVKDSRIFVLGEGSLAGIDLQRFNPKRYSEEDRSSLKKDLGIPETSFLILFVGRITRDKGVRELAQAFNQVIAQGVDAHLVFVGPFEVDGRQCFDSVIDENAQQRVRLVGFSREPEKYMSIADVLCLPSYREGFGTVVIEAAAMGVPTIGTDIYGLSDAVVNGETGILVPVRDYQALAQALVKVASDVGIRAEMATKAYKRVYENFDSIYLSRLLVQEYEGLMKYTQGS</sequence>
<dbReference type="RefSeq" id="WP_119893947.1">
    <property type="nucleotide sequence ID" value="NZ_CP032419.1"/>
</dbReference>
<dbReference type="Pfam" id="PF13579">
    <property type="entry name" value="Glyco_trans_4_4"/>
    <property type="match status" value="1"/>
</dbReference>
<dbReference type="Gene3D" id="3.40.50.2000">
    <property type="entry name" value="Glycogen Phosphorylase B"/>
    <property type="match status" value="2"/>
</dbReference>
<evidence type="ECO:0000259" key="2">
    <source>
        <dbReference type="Pfam" id="PF13579"/>
    </source>
</evidence>
<dbReference type="InterPro" id="IPR050194">
    <property type="entry name" value="Glycosyltransferase_grp1"/>
</dbReference>
<dbReference type="GO" id="GO:0016757">
    <property type="term" value="F:glycosyltransferase activity"/>
    <property type="evidence" value="ECO:0007669"/>
    <property type="project" value="InterPro"/>
</dbReference>
<dbReference type="Pfam" id="PF00534">
    <property type="entry name" value="Glycos_transf_1"/>
    <property type="match status" value="1"/>
</dbReference>
<evidence type="ECO:0000259" key="1">
    <source>
        <dbReference type="Pfam" id="PF00534"/>
    </source>
</evidence>
<dbReference type="InterPro" id="IPR028098">
    <property type="entry name" value="Glyco_trans_4-like_N"/>
</dbReference>
<evidence type="ECO:0000313" key="4">
    <source>
        <dbReference type="Proteomes" id="UP000265560"/>
    </source>
</evidence>
<dbReference type="PANTHER" id="PTHR45947:SF3">
    <property type="entry name" value="SULFOQUINOVOSYL TRANSFERASE SQD2"/>
    <property type="match status" value="1"/>
</dbReference>
<dbReference type="Proteomes" id="UP000265560">
    <property type="component" value="Chromosome"/>
</dbReference>